<dbReference type="InterPro" id="IPR036866">
    <property type="entry name" value="RibonucZ/Hydroxyglut_hydro"/>
</dbReference>
<reference evidence="2 3" key="1">
    <citation type="submission" date="2018-11" db="EMBL/GenBank/DDBJ databases">
        <title>Genomic Encyclopedia of Type Strains, Phase IV (KMG-IV): sequencing the most valuable type-strain genomes for metagenomic binning, comparative biology and taxonomic classification.</title>
        <authorList>
            <person name="Goeker M."/>
        </authorList>
    </citation>
    <scope>NUCLEOTIDE SEQUENCE [LARGE SCALE GENOMIC DNA]</scope>
    <source>
        <strain evidence="2 3">DSM 100316</strain>
    </source>
</reference>
<gene>
    <name evidence="2" type="ORF">EDC56_0286</name>
</gene>
<dbReference type="PANTHER" id="PTHR47619:SF1">
    <property type="entry name" value="EXODEOXYRIBONUCLEASE WALJ"/>
    <property type="match status" value="1"/>
</dbReference>
<feature type="domain" description="Metallo-beta-lactamase" evidence="1">
    <location>
        <begin position="11"/>
        <end position="187"/>
    </location>
</feature>
<dbReference type="AlphaFoldDB" id="A0A3N2DY60"/>
<proteinExistence type="predicted"/>
<organism evidence="2 3">
    <name type="scientific">Sinobacterium caligoides</name>
    <dbReference type="NCBI Taxonomy" id="933926"/>
    <lineage>
        <taxon>Bacteria</taxon>
        <taxon>Pseudomonadati</taxon>
        <taxon>Pseudomonadota</taxon>
        <taxon>Gammaproteobacteria</taxon>
        <taxon>Cellvibrionales</taxon>
        <taxon>Spongiibacteraceae</taxon>
        <taxon>Sinobacterium</taxon>
    </lineage>
</organism>
<dbReference type="Gene3D" id="3.60.15.10">
    <property type="entry name" value="Ribonuclease Z/Hydroxyacylglutathione hydrolase-like"/>
    <property type="match status" value="1"/>
</dbReference>
<evidence type="ECO:0000313" key="3">
    <source>
        <dbReference type="Proteomes" id="UP000275394"/>
    </source>
</evidence>
<dbReference type="SUPFAM" id="SSF56281">
    <property type="entry name" value="Metallo-hydrolase/oxidoreductase"/>
    <property type="match status" value="1"/>
</dbReference>
<sequence>MRFALLGSGSRGNATVVSAGDTTILLDCGFSGREAQRRMSQLDLCPSQIDAILVTHEHGDHVSGVGVLSRRFNLPVWMTRGCASRAKVGEIPRLHLFSTAEKIVIGQLSIYAVATQHDSAEPCHFIIDDGQDCLGLLSDSGEVTASMANSYARCSTMVLEANYDPQMLSYGPYPASLKARVAGRYGHLSNEQTAQYLLQRNRAGVTALKKLVLGHISEKNNSLEKVRAAIEPVLAEITDCYYAQQSEVLGWLNVR</sequence>
<dbReference type="Pfam" id="PF12706">
    <property type="entry name" value="Lactamase_B_2"/>
    <property type="match status" value="1"/>
</dbReference>
<dbReference type="SMART" id="SM00849">
    <property type="entry name" value="Lactamase_B"/>
    <property type="match status" value="1"/>
</dbReference>
<evidence type="ECO:0000259" key="1">
    <source>
        <dbReference type="SMART" id="SM00849"/>
    </source>
</evidence>
<dbReference type="EMBL" id="RKHR01000003">
    <property type="protein sequence ID" value="ROS04773.1"/>
    <property type="molecule type" value="Genomic_DNA"/>
</dbReference>
<dbReference type="InterPro" id="IPR001279">
    <property type="entry name" value="Metallo-B-lactamas"/>
</dbReference>
<comment type="caution">
    <text evidence="2">The sequence shown here is derived from an EMBL/GenBank/DDBJ whole genome shotgun (WGS) entry which is preliminary data.</text>
</comment>
<keyword evidence="3" id="KW-1185">Reference proteome</keyword>
<dbReference type="Proteomes" id="UP000275394">
    <property type="component" value="Unassembled WGS sequence"/>
</dbReference>
<accession>A0A3N2DY60</accession>
<name>A0A3N2DY60_9GAMM</name>
<dbReference type="OrthoDB" id="9803916at2"/>
<protein>
    <submittedName>
        <fullName evidence="2">Phosphoribosyl 1,2-cyclic phosphodiesterase</fullName>
    </submittedName>
</protein>
<dbReference type="PANTHER" id="PTHR47619">
    <property type="entry name" value="METALLO-HYDROLASE YYCJ-RELATED"/>
    <property type="match status" value="1"/>
</dbReference>
<dbReference type="RefSeq" id="WP_123710746.1">
    <property type="nucleotide sequence ID" value="NZ_RKHR01000003.1"/>
</dbReference>
<evidence type="ECO:0000313" key="2">
    <source>
        <dbReference type="EMBL" id="ROS04773.1"/>
    </source>
</evidence>
<dbReference type="InterPro" id="IPR052533">
    <property type="entry name" value="WalJ/YycJ-like"/>
</dbReference>